<dbReference type="RefSeq" id="WP_083105862.1">
    <property type="nucleotide sequence ID" value="NZ_CP020569.1"/>
</dbReference>
<dbReference type="EMBL" id="CP020569">
    <property type="protein sequence ID" value="ARF56007.1"/>
    <property type="molecule type" value="Genomic_DNA"/>
</dbReference>
<dbReference type="AlphaFoldDB" id="A0A1V0TSV6"/>
<protein>
    <submittedName>
        <fullName evidence="2">Uncharacterized protein</fullName>
    </submittedName>
</protein>
<name>A0A1V0TSV6_9ACTN</name>
<dbReference type="STRING" id="553510.B1H19_19060"/>
<accession>A0A1V0TSV6</accession>
<feature type="compositionally biased region" description="Basic and acidic residues" evidence="1">
    <location>
        <begin position="255"/>
        <end position="279"/>
    </location>
</feature>
<feature type="region of interest" description="Disordered" evidence="1">
    <location>
        <begin position="242"/>
        <end position="279"/>
    </location>
</feature>
<evidence type="ECO:0000313" key="2">
    <source>
        <dbReference type="EMBL" id="ARF56007.1"/>
    </source>
</evidence>
<proteinExistence type="predicted"/>
<organism evidence="2 3">
    <name type="scientific">Streptomyces gilvosporeus</name>
    <dbReference type="NCBI Taxonomy" id="553510"/>
    <lineage>
        <taxon>Bacteria</taxon>
        <taxon>Bacillati</taxon>
        <taxon>Actinomycetota</taxon>
        <taxon>Actinomycetes</taxon>
        <taxon>Kitasatosporales</taxon>
        <taxon>Streptomycetaceae</taxon>
        <taxon>Streptomyces</taxon>
    </lineage>
</organism>
<keyword evidence="3" id="KW-1185">Reference proteome</keyword>
<dbReference type="KEGG" id="sgv:B1H19_19060"/>
<sequence>MATVPNDLLDRIRNLERQVRELAGRAQTRPALNEIREGNVRITEGGQLVVIPPGKDFSTFTVGEWPDGSYGTVLRRFDGSYALTVEGEAEDRGTWRLWSRDLAAPDRILVMDDRHSDRFLGRPWLPLGLNPTAEQASSSDQWRYAWVGGAPAHNAVAVLKLSTFAEAGGAVRVTMLPAGGAPVTVDEWEVPAGKWTGRTIERPLHGVRFLDYLGWQVTHRSAKKGKAIETRLFAGYGRNTFSAAEAPDAPAGENGDTKNKPDPRLAVETGDTTKTDKSA</sequence>
<evidence type="ECO:0000313" key="3">
    <source>
        <dbReference type="Proteomes" id="UP000192726"/>
    </source>
</evidence>
<evidence type="ECO:0000256" key="1">
    <source>
        <dbReference type="SAM" id="MobiDB-lite"/>
    </source>
</evidence>
<dbReference type="OrthoDB" id="3672045at2"/>
<reference evidence="2 3" key="1">
    <citation type="submission" date="2017-04" db="EMBL/GenBank/DDBJ databases">
        <title>Complete Genome Sequence of Streptomyces gilvosporeus F607, a Capable Producer of Natamycin.</title>
        <authorList>
            <person name="Zong G."/>
            <person name="Zhong C."/>
            <person name="Fu J."/>
            <person name="Qin R."/>
            <person name="Cao G."/>
        </authorList>
    </citation>
    <scope>NUCLEOTIDE SEQUENCE [LARGE SCALE GENOMIC DNA]</scope>
    <source>
        <strain evidence="2 3">F607</strain>
    </source>
</reference>
<gene>
    <name evidence="2" type="ORF">B1H19_19060</name>
</gene>
<dbReference type="Proteomes" id="UP000192726">
    <property type="component" value="Chromosome"/>
</dbReference>